<dbReference type="PANTHER" id="PTHR21240">
    <property type="entry name" value="2-AMINO-3-CARBOXYLMUCONATE-6-SEMIALDEHYDE DECARBOXYLASE"/>
    <property type="match status" value="1"/>
</dbReference>
<dbReference type="InterPro" id="IPR032465">
    <property type="entry name" value="ACMSD"/>
</dbReference>
<keyword evidence="4" id="KW-1185">Reference proteome</keyword>
<dbReference type="OrthoDB" id="1407586at2"/>
<dbReference type="InterPro" id="IPR032466">
    <property type="entry name" value="Metal_Hydrolase"/>
</dbReference>
<reference evidence="4" key="1">
    <citation type="submission" date="2019-01" db="EMBL/GenBank/DDBJ databases">
        <title>Cytophagaceae bacterium strain CAR-16.</title>
        <authorList>
            <person name="Chen W.-M."/>
        </authorList>
    </citation>
    <scope>NUCLEOTIDE SEQUENCE [LARGE SCALE GENOMIC DNA]</scope>
    <source>
        <strain evidence="4">ICH-30</strain>
    </source>
</reference>
<dbReference type="Gene3D" id="3.20.20.140">
    <property type="entry name" value="Metal-dependent hydrolases"/>
    <property type="match status" value="1"/>
</dbReference>
<accession>A0A4Q1KY67</accession>
<dbReference type="SUPFAM" id="SSF51556">
    <property type="entry name" value="Metallo-dependent hydrolases"/>
    <property type="match status" value="1"/>
</dbReference>
<keyword evidence="1" id="KW-0456">Lyase</keyword>
<evidence type="ECO:0000256" key="2">
    <source>
        <dbReference type="SAM" id="Phobius"/>
    </source>
</evidence>
<protein>
    <submittedName>
        <fullName evidence="3">Uncharacterized protein</fullName>
    </submittedName>
</protein>
<evidence type="ECO:0000256" key="1">
    <source>
        <dbReference type="ARBA" id="ARBA00023239"/>
    </source>
</evidence>
<dbReference type="EMBL" id="SBKQ01000002">
    <property type="protein sequence ID" value="RXR34825.1"/>
    <property type="molecule type" value="Genomic_DNA"/>
</dbReference>
<proteinExistence type="predicted"/>
<comment type="caution">
    <text evidence="3">The sequence shown here is derived from an EMBL/GenBank/DDBJ whole genome shotgun (WGS) entry which is preliminary data.</text>
</comment>
<dbReference type="AlphaFoldDB" id="A0A4Q1KY67"/>
<keyword evidence="2" id="KW-0812">Transmembrane</keyword>
<evidence type="ECO:0000313" key="4">
    <source>
        <dbReference type="Proteomes" id="UP000289734"/>
    </source>
</evidence>
<feature type="transmembrane region" description="Helical" evidence="2">
    <location>
        <begin position="75"/>
        <end position="94"/>
    </location>
</feature>
<name>A0A4Q1KY67_9FLAO</name>
<organism evidence="3 4">
    <name type="scientific">Flavobacterium piscinae</name>
    <dbReference type="NCBI Taxonomy" id="2506424"/>
    <lineage>
        <taxon>Bacteria</taxon>
        <taxon>Pseudomonadati</taxon>
        <taxon>Bacteroidota</taxon>
        <taxon>Flavobacteriia</taxon>
        <taxon>Flavobacteriales</taxon>
        <taxon>Flavobacteriaceae</taxon>
        <taxon>Flavobacterium</taxon>
    </lineage>
</organism>
<dbReference type="Proteomes" id="UP000289734">
    <property type="component" value="Unassembled WGS sequence"/>
</dbReference>
<sequence length="486" mass="58365">MRKPIYNIHTHIFTIDHVPNKFGRRLMPLGLHHLITMRFVKWYYQTFTSRGNYKFKVFKNRITALRYKLLDFMKWTVVLQLINKLVLFLFRWVFKILTNFFRVDFVFSKATRETVKRFLTLGRYSLYQNQSKIFDLLTKSYDSNTRFVVLSMDMDFMEAGKPTVSYLEQLEELRIIKQRKKDTFLPFLFLDPRRIEATQNQLKNQNYKNYAKHLLHTQQFDGIKLYPALGYYPFDKHLIEMYKFAQENEIPIITHCIEGTVFYRGDKKPEWSSHPILKYNKKGGQLEPIPLPQKNGFQFTTNFTHPLNYHCLMNRELLKDFLGTSIENTPDLSKLKICLAHFGGEEEWKKYMKDGWNTYNKNINHDSKDAYLRYKNTLTHGNPRTIWWNASWLSVIYDLMIAYENVYADISFILHDQDLFPLLRFLLEDEKVRHKILFGSDYYVVSQKNTEKDLHLNLRGYLGNELFELIASDNPRRFLSTKFKQY</sequence>
<keyword evidence="2" id="KW-0472">Membrane</keyword>
<dbReference type="GO" id="GO:0016831">
    <property type="term" value="F:carboxy-lyase activity"/>
    <property type="evidence" value="ECO:0007669"/>
    <property type="project" value="InterPro"/>
</dbReference>
<gene>
    <name evidence="3" type="ORF">EQG68_02650</name>
</gene>
<keyword evidence="2" id="KW-1133">Transmembrane helix</keyword>
<dbReference type="RefSeq" id="WP_129463232.1">
    <property type="nucleotide sequence ID" value="NZ_SBKQ01000002.1"/>
</dbReference>
<evidence type="ECO:0000313" key="3">
    <source>
        <dbReference type="EMBL" id="RXR34825.1"/>
    </source>
</evidence>